<proteinExistence type="predicted"/>
<dbReference type="EMBL" id="MT142907">
    <property type="protein sequence ID" value="QJA90353.1"/>
    <property type="molecule type" value="Genomic_DNA"/>
</dbReference>
<name>A0A6M3L7K1_9ZZZZ</name>
<protein>
    <submittedName>
        <fullName evidence="2">Putative Erf family protein</fullName>
    </submittedName>
</protein>
<accession>A0A6M3L7K1</accession>
<evidence type="ECO:0000313" key="1">
    <source>
        <dbReference type="EMBL" id="QJA84337.1"/>
    </source>
</evidence>
<organism evidence="2">
    <name type="scientific">viral metagenome</name>
    <dbReference type="NCBI Taxonomy" id="1070528"/>
    <lineage>
        <taxon>unclassified sequences</taxon>
        <taxon>metagenomes</taxon>
        <taxon>organismal metagenomes</taxon>
    </lineage>
</organism>
<dbReference type="AlphaFoldDB" id="A0A6M3L7K1"/>
<reference evidence="2" key="1">
    <citation type="submission" date="2020-03" db="EMBL/GenBank/DDBJ databases">
        <title>The deep terrestrial virosphere.</title>
        <authorList>
            <person name="Holmfeldt K."/>
            <person name="Nilsson E."/>
            <person name="Simone D."/>
            <person name="Lopez-Fernandez M."/>
            <person name="Wu X."/>
            <person name="de Brujin I."/>
            <person name="Lundin D."/>
            <person name="Andersson A."/>
            <person name="Bertilsson S."/>
            <person name="Dopson M."/>
        </authorList>
    </citation>
    <scope>NUCLEOTIDE SEQUENCE</scope>
    <source>
        <strain evidence="1">MM415A00210</strain>
        <strain evidence="2">MM415B02390</strain>
    </source>
</reference>
<gene>
    <name evidence="1" type="ORF">MM415A00210_0062</name>
    <name evidence="2" type="ORF">MM415B02390_0008</name>
</gene>
<dbReference type="InterPro" id="IPR007499">
    <property type="entry name" value="ERF_bacteria_virus"/>
</dbReference>
<dbReference type="Pfam" id="PF04404">
    <property type="entry name" value="ERF"/>
    <property type="match status" value="1"/>
</dbReference>
<dbReference type="EMBL" id="MT142527">
    <property type="protein sequence ID" value="QJA84337.1"/>
    <property type="molecule type" value="Genomic_DNA"/>
</dbReference>
<evidence type="ECO:0000313" key="2">
    <source>
        <dbReference type="EMBL" id="QJA90353.1"/>
    </source>
</evidence>
<sequence>MSKDKEIIEVKAEATPSDMIRMAIDKGADLEKLEKLLALKERWEANEARKVFTASFAMVQKEILAVIKTKVNPQTHSKYAPLEGIIEGAKPIYTKEGFSVIFYEGKPDVPEAVRVCADVLHKFGHKETYYYDVPLDGLGIKGNANMTKIHGKSSSVSYGRRYLMCMIWNIATEDDDGNAASVEYIDEAQKSSITDWITEKKVDTKKLCAFFSIESIEKLPKTKFQQAITMLKAHQPKATVKK</sequence>